<gene>
    <name evidence="10" type="ORF">EBB45_00030</name>
</gene>
<comment type="caution">
    <text evidence="10">The sequence shown here is derived from an EMBL/GenBank/DDBJ whole genome shotgun (WGS) entry which is preliminary data.</text>
</comment>
<proteinExistence type="inferred from homology"/>
<name>A0A3N9UIW1_9BACI</name>
<dbReference type="GO" id="GO:0016627">
    <property type="term" value="F:oxidoreductase activity, acting on the CH-CH group of donors"/>
    <property type="evidence" value="ECO:0007669"/>
    <property type="project" value="InterPro"/>
</dbReference>
<keyword evidence="11" id="KW-1185">Reference proteome</keyword>
<dbReference type="Pfam" id="PF02771">
    <property type="entry name" value="Acyl-CoA_dh_N"/>
    <property type="match status" value="1"/>
</dbReference>
<dbReference type="FunFam" id="2.40.110.10:FF:000011">
    <property type="entry name" value="Acyl-CoA dehydrogenase FadE34"/>
    <property type="match status" value="1"/>
</dbReference>
<dbReference type="GO" id="GO:0050660">
    <property type="term" value="F:flavin adenine dinucleotide binding"/>
    <property type="evidence" value="ECO:0007669"/>
    <property type="project" value="InterPro"/>
</dbReference>
<dbReference type="InterPro" id="IPR009100">
    <property type="entry name" value="AcylCoA_DH/oxidase_NM_dom_sf"/>
</dbReference>
<dbReference type="InterPro" id="IPR037069">
    <property type="entry name" value="AcylCoA_DH/ox_N_sf"/>
</dbReference>
<dbReference type="Pfam" id="PF02770">
    <property type="entry name" value="Acyl-CoA_dh_M"/>
    <property type="match status" value="1"/>
</dbReference>
<evidence type="ECO:0000259" key="8">
    <source>
        <dbReference type="Pfam" id="PF02770"/>
    </source>
</evidence>
<evidence type="ECO:0000256" key="4">
    <source>
        <dbReference type="ARBA" id="ARBA00022827"/>
    </source>
</evidence>
<accession>A0A3N9UIW1</accession>
<dbReference type="InterPro" id="IPR013786">
    <property type="entry name" value="AcylCoA_DH/ox_N"/>
</dbReference>
<evidence type="ECO:0000256" key="2">
    <source>
        <dbReference type="ARBA" id="ARBA00009347"/>
    </source>
</evidence>
<evidence type="ECO:0000256" key="5">
    <source>
        <dbReference type="ARBA" id="ARBA00023002"/>
    </source>
</evidence>
<dbReference type="InterPro" id="IPR006091">
    <property type="entry name" value="Acyl-CoA_Oxase/DH_mid-dom"/>
</dbReference>
<dbReference type="PANTHER" id="PTHR43292:SF3">
    <property type="entry name" value="ACYL-COA DEHYDROGENASE FADE29"/>
    <property type="match status" value="1"/>
</dbReference>
<feature type="domain" description="Acyl-CoA dehydrogenase/oxidase N-terminal" evidence="9">
    <location>
        <begin position="6"/>
        <end position="122"/>
    </location>
</feature>
<dbReference type="Proteomes" id="UP000274033">
    <property type="component" value="Unassembled WGS sequence"/>
</dbReference>
<evidence type="ECO:0000256" key="1">
    <source>
        <dbReference type="ARBA" id="ARBA00001974"/>
    </source>
</evidence>
<keyword evidence="4 6" id="KW-0274">FAD</keyword>
<evidence type="ECO:0008006" key="12">
    <source>
        <dbReference type="Google" id="ProtNLM"/>
    </source>
</evidence>
<dbReference type="SUPFAM" id="SSF47203">
    <property type="entry name" value="Acyl-CoA dehydrogenase C-terminal domain-like"/>
    <property type="match status" value="1"/>
</dbReference>
<comment type="similarity">
    <text evidence="2 6">Belongs to the acyl-CoA dehydrogenase family.</text>
</comment>
<evidence type="ECO:0000256" key="6">
    <source>
        <dbReference type="RuleBase" id="RU362125"/>
    </source>
</evidence>
<evidence type="ECO:0000256" key="3">
    <source>
        <dbReference type="ARBA" id="ARBA00022630"/>
    </source>
</evidence>
<feature type="domain" description="Acyl-CoA oxidase/dehydrogenase middle" evidence="8">
    <location>
        <begin position="127"/>
        <end position="221"/>
    </location>
</feature>
<dbReference type="Gene3D" id="1.10.540.10">
    <property type="entry name" value="Acyl-CoA dehydrogenase/oxidase, N-terminal domain"/>
    <property type="match status" value="1"/>
</dbReference>
<dbReference type="InterPro" id="IPR036250">
    <property type="entry name" value="AcylCo_DH-like_C"/>
</dbReference>
<dbReference type="Gene3D" id="1.20.140.10">
    <property type="entry name" value="Butyryl-CoA Dehydrogenase, subunit A, domain 3"/>
    <property type="match status" value="1"/>
</dbReference>
<dbReference type="GO" id="GO:0005886">
    <property type="term" value="C:plasma membrane"/>
    <property type="evidence" value="ECO:0007669"/>
    <property type="project" value="TreeGrafter"/>
</dbReference>
<evidence type="ECO:0000259" key="9">
    <source>
        <dbReference type="Pfam" id="PF02771"/>
    </source>
</evidence>
<feature type="domain" description="Acyl-CoA dehydrogenase/oxidase C-terminal" evidence="7">
    <location>
        <begin position="233"/>
        <end position="389"/>
    </location>
</feature>
<dbReference type="Gene3D" id="2.40.110.10">
    <property type="entry name" value="Butyryl-CoA Dehydrogenase, subunit A, domain 2"/>
    <property type="match status" value="1"/>
</dbReference>
<organism evidence="10 11">
    <name type="scientific">Lysinibacillus composti</name>
    <dbReference type="NCBI Taxonomy" id="720633"/>
    <lineage>
        <taxon>Bacteria</taxon>
        <taxon>Bacillati</taxon>
        <taxon>Bacillota</taxon>
        <taxon>Bacilli</taxon>
        <taxon>Bacillales</taxon>
        <taxon>Bacillaceae</taxon>
        <taxon>Lysinibacillus</taxon>
    </lineage>
</organism>
<dbReference type="Pfam" id="PF00441">
    <property type="entry name" value="Acyl-CoA_dh_1"/>
    <property type="match status" value="1"/>
</dbReference>
<dbReference type="RefSeq" id="WP_124761369.1">
    <property type="nucleotide sequence ID" value="NZ_JAFBDY010000001.1"/>
</dbReference>
<dbReference type="InterPro" id="IPR009075">
    <property type="entry name" value="AcylCo_DH/oxidase_C"/>
</dbReference>
<comment type="cofactor">
    <cofactor evidence="1 6">
        <name>FAD</name>
        <dbReference type="ChEBI" id="CHEBI:57692"/>
    </cofactor>
</comment>
<reference evidence="10 11" key="1">
    <citation type="journal article" date="2013" name="J. Microbiol.">
        <title>Lysinibacillus chungkukjangi sp. nov., isolated from Chungkukjang, Korean fermented soybean food.</title>
        <authorList>
            <person name="Kim S.J."/>
            <person name="Jang Y.H."/>
            <person name="Hamada M."/>
            <person name="Ahn J.H."/>
            <person name="Weon H.Y."/>
            <person name="Suzuki K."/>
            <person name="Whang K.S."/>
            <person name="Kwon S.W."/>
        </authorList>
    </citation>
    <scope>NUCLEOTIDE SEQUENCE [LARGE SCALE GENOMIC DNA]</scope>
    <source>
        <strain evidence="10 11">MCCC 1A12701</strain>
    </source>
</reference>
<protein>
    <recommendedName>
        <fullName evidence="12">Acyl-CoA dehydrogenase</fullName>
    </recommendedName>
</protein>
<dbReference type="EMBL" id="RRCT01000001">
    <property type="protein sequence ID" value="RQW75983.1"/>
    <property type="molecule type" value="Genomic_DNA"/>
</dbReference>
<evidence type="ECO:0000313" key="11">
    <source>
        <dbReference type="Proteomes" id="UP000274033"/>
    </source>
</evidence>
<dbReference type="InterPro" id="IPR046373">
    <property type="entry name" value="Acyl-CoA_Oxase/DH_mid-dom_sf"/>
</dbReference>
<dbReference type="SUPFAM" id="SSF56645">
    <property type="entry name" value="Acyl-CoA dehydrogenase NM domain-like"/>
    <property type="match status" value="1"/>
</dbReference>
<sequence length="393" mass="45405">MDLLFTPEQEQFRERLKNWLNEVIPEVTKNDHSPDRFENMIINKKIWEKNVYEAGYAGLTWPKEYGGQGKENVYQIIFNEECGRVNAPATLNVIGNNILGPTLLEYGTEEQKRRFLPQIVSGNEIWCQGFSEPNAGSDLASLSTKAELKGDKWIINGQKIWASWAQFSQYCILLARTDNQAKKHKGITFFLVPMNLKGVTVKTLVQMNNEKEFSEIFFDDVELDQHLVLGEVNDGWNVAMRALSFERGTNPLGKQAKFHKELVDLVKLAKTIKDENGNSITDNPYFQQKIAKAFSELEVMKYMGYEVVNKLMNNQKITFESSVQKLYWSEYHKRFGDLAMEIQRDLSIFWEEDGLLDGKFQNIFLHSRAETIYAGTSEIQKNIIAERILEMPR</sequence>
<dbReference type="AlphaFoldDB" id="A0A3N9UIW1"/>
<dbReference type="PANTHER" id="PTHR43292">
    <property type="entry name" value="ACYL-COA DEHYDROGENASE"/>
    <property type="match status" value="1"/>
</dbReference>
<dbReference type="InterPro" id="IPR052161">
    <property type="entry name" value="Mycobact_Acyl-CoA_DH"/>
</dbReference>
<evidence type="ECO:0000259" key="7">
    <source>
        <dbReference type="Pfam" id="PF00441"/>
    </source>
</evidence>
<keyword evidence="5 6" id="KW-0560">Oxidoreductase</keyword>
<keyword evidence="3 6" id="KW-0285">Flavoprotein</keyword>
<evidence type="ECO:0000313" key="10">
    <source>
        <dbReference type="EMBL" id="RQW75983.1"/>
    </source>
</evidence>
<dbReference type="OrthoDB" id="2431337at2"/>